<dbReference type="RefSeq" id="WP_114547436.1">
    <property type="nucleotide sequence ID" value="NZ_CALJMG010000142.1"/>
</dbReference>
<sequence length="179" mass="19606">MAEQYGFYVDTSRCIKCWACQVACKQWHDIEAGTVSRRNVQETVEGTFPAVKRTFESLSCMHCEEPACFAKCPQGAISKREEDGIVVVDDEKCIGCKTCSLACPFEVPQYREVEGGGLKMDKCDTCLSIGRNDDGDPHCVAACPMQALHFGPLSEMEEQAVAKGGARMEGETNPSVYVS</sequence>
<dbReference type="InterPro" id="IPR017900">
    <property type="entry name" value="4Fe4S_Fe_S_CS"/>
</dbReference>
<dbReference type="InterPro" id="IPR050954">
    <property type="entry name" value="ET_IronSulfur_Cluster-Binding"/>
</dbReference>
<dbReference type="PROSITE" id="PS00198">
    <property type="entry name" value="4FE4S_FER_1"/>
    <property type="match status" value="1"/>
</dbReference>
<evidence type="ECO:0000256" key="2">
    <source>
        <dbReference type="ARBA" id="ARBA00022485"/>
    </source>
</evidence>
<reference evidence="10" key="3">
    <citation type="journal article" date="2019" name="Microbiol. Resour. Announc.">
        <title>Draft Genome Sequences of Type Strains of Gordonibacter faecihominis, Paraeggerthella hongkongensis, Parvibacter caecicola,Slackia equolifaciens, Slackia faecicanis, and Slackia isoflavoniconvertens.</title>
        <authorList>
            <person name="Danylec N."/>
            <person name="Stoll D.A."/>
            <person name="Dotsch A."/>
            <person name="Huch M."/>
        </authorList>
    </citation>
    <scope>NUCLEOTIDE SEQUENCE</scope>
    <source>
        <strain evidence="10">DSM 16107</strain>
    </source>
</reference>
<dbReference type="AlphaFoldDB" id="A0A3N0ITP4"/>
<keyword evidence="4" id="KW-0677">Repeat</keyword>
<keyword evidence="7" id="KW-0411">Iron-sulfur</keyword>
<evidence type="ECO:0000313" key="11">
    <source>
        <dbReference type="Proteomes" id="UP000253817"/>
    </source>
</evidence>
<keyword evidence="2" id="KW-0004">4Fe-4S</keyword>
<accession>A0A3N0ITP4</accession>
<evidence type="ECO:0000256" key="4">
    <source>
        <dbReference type="ARBA" id="ARBA00022737"/>
    </source>
</evidence>
<dbReference type="Proteomes" id="UP000270112">
    <property type="component" value="Unassembled WGS sequence"/>
</dbReference>
<dbReference type="CDD" id="cd16371">
    <property type="entry name" value="DMSOR_beta_like"/>
    <property type="match status" value="1"/>
</dbReference>
<keyword evidence="11" id="KW-1185">Reference proteome</keyword>
<name>A0A3N0ITP4_9ACTN</name>
<dbReference type="Gene3D" id="3.30.70.20">
    <property type="match status" value="2"/>
</dbReference>
<keyword evidence="1" id="KW-0813">Transport</keyword>
<dbReference type="EMBL" id="PPTT01000031">
    <property type="protein sequence ID" value="RDB66605.1"/>
    <property type="molecule type" value="Genomic_DNA"/>
</dbReference>
<keyword evidence="3" id="KW-0479">Metal-binding</keyword>
<evidence type="ECO:0000256" key="5">
    <source>
        <dbReference type="ARBA" id="ARBA00022982"/>
    </source>
</evidence>
<evidence type="ECO:0000313" key="9">
    <source>
        <dbReference type="EMBL" id="RDB66605.1"/>
    </source>
</evidence>
<dbReference type="PANTHER" id="PTHR43177">
    <property type="entry name" value="PROTEIN NRFC"/>
    <property type="match status" value="1"/>
</dbReference>
<reference evidence="12" key="2">
    <citation type="submission" date="2018-05" db="EMBL/GenBank/DDBJ databases">
        <title>Genome Sequencing of selected type strains of the family Eggerthellaceae.</title>
        <authorList>
            <person name="Danylec N."/>
            <person name="Stoll D.A."/>
            <person name="Doetsch A."/>
            <person name="Huch M."/>
        </authorList>
    </citation>
    <scope>NUCLEOTIDE SEQUENCE [LARGE SCALE GENOMIC DNA]</scope>
    <source>
        <strain evidence="12">DSM 16107</strain>
    </source>
</reference>
<reference evidence="9 11" key="1">
    <citation type="journal article" date="2018" name="Elife">
        <title>Discovery and characterization of a prevalent human gut bacterial enzyme sufficient for the inactivation of a family of plant toxins.</title>
        <authorList>
            <person name="Koppel N."/>
            <person name="Bisanz J.E."/>
            <person name="Pandelia M.E."/>
            <person name="Turnbaugh P.J."/>
            <person name="Balskus E.P."/>
        </authorList>
    </citation>
    <scope>NUCLEOTIDE SEQUENCE [LARGE SCALE GENOMIC DNA]</scope>
    <source>
        <strain evidence="9 11">DSM 16107</strain>
    </source>
</reference>
<dbReference type="InterPro" id="IPR017896">
    <property type="entry name" value="4Fe4S_Fe-S-bd"/>
</dbReference>
<evidence type="ECO:0000313" key="10">
    <source>
        <dbReference type="EMBL" id="RNM40345.1"/>
    </source>
</evidence>
<gene>
    <name evidence="9" type="ORF">C1876_14485</name>
    <name evidence="10" type="ORF">DMP09_14730</name>
</gene>
<protein>
    <submittedName>
        <fullName evidence="10">Hydrogenase</fullName>
    </submittedName>
</protein>
<dbReference type="PANTHER" id="PTHR43177:SF5">
    <property type="entry name" value="ANAEROBIC DIMETHYL SULFOXIDE REDUCTASE CHAIN B-RELATED"/>
    <property type="match status" value="1"/>
</dbReference>
<feature type="domain" description="4Fe-4S ferredoxin-type" evidence="8">
    <location>
        <begin position="51"/>
        <end position="82"/>
    </location>
</feature>
<evidence type="ECO:0000256" key="6">
    <source>
        <dbReference type="ARBA" id="ARBA00023004"/>
    </source>
</evidence>
<dbReference type="GO" id="GO:0046872">
    <property type="term" value="F:metal ion binding"/>
    <property type="evidence" value="ECO:0007669"/>
    <property type="project" value="UniProtKB-KW"/>
</dbReference>
<dbReference type="Pfam" id="PF13247">
    <property type="entry name" value="Fer4_11"/>
    <property type="match status" value="1"/>
</dbReference>
<feature type="domain" description="4Fe-4S ferredoxin-type" evidence="8">
    <location>
        <begin position="5"/>
        <end position="35"/>
    </location>
</feature>
<dbReference type="PROSITE" id="PS51379">
    <property type="entry name" value="4FE4S_FER_2"/>
    <property type="match status" value="3"/>
</dbReference>
<dbReference type="EMBL" id="QICC01000088">
    <property type="protein sequence ID" value="RNM40345.1"/>
    <property type="molecule type" value="Genomic_DNA"/>
</dbReference>
<evidence type="ECO:0000313" key="12">
    <source>
        <dbReference type="Proteomes" id="UP000270112"/>
    </source>
</evidence>
<organism evidence="10 12">
    <name type="scientific">Eggerthella sinensis</name>
    <dbReference type="NCBI Taxonomy" id="242230"/>
    <lineage>
        <taxon>Bacteria</taxon>
        <taxon>Bacillati</taxon>
        <taxon>Actinomycetota</taxon>
        <taxon>Coriobacteriia</taxon>
        <taxon>Eggerthellales</taxon>
        <taxon>Eggerthellaceae</taxon>
        <taxon>Eggerthella</taxon>
    </lineage>
</organism>
<dbReference type="OrthoDB" id="9779457at2"/>
<evidence type="ECO:0000256" key="7">
    <source>
        <dbReference type="ARBA" id="ARBA00023014"/>
    </source>
</evidence>
<dbReference type="SUPFAM" id="SSF54862">
    <property type="entry name" value="4Fe-4S ferredoxins"/>
    <property type="match status" value="1"/>
</dbReference>
<dbReference type="Proteomes" id="UP000253817">
    <property type="component" value="Unassembled WGS sequence"/>
</dbReference>
<evidence type="ECO:0000256" key="3">
    <source>
        <dbReference type="ARBA" id="ARBA00022723"/>
    </source>
</evidence>
<dbReference type="GO" id="GO:0051539">
    <property type="term" value="F:4 iron, 4 sulfur cluster binding"/>
    <property type="evidence" value="ECO:0007669"/>
    <property type="project" value="UniProtKB-KW"/>
</dbReference>
<keyword evidence="6" id="KW-0408">Iron</keyword>
<comment type="caution">
    <text evidence="10">The sequence shown here is derived from an EMBL/GenBank/DDBJ whole genome shotgun (WGS) entry which is preliminary data.</text>
</comment>
<evidence type="ECO:0000256" key="1">
    <source>
        <dbReference type="ARBA" id="ARBA00022448"/>
    </source>
</evidence>
<evidence type="ECO:0000259" key="8">
    <source>
        <dbReference type="PROSITE" id="PS51379"/>
    </source>
</evidence>
<proteinExistence type="predicted"/>
<keyword evidence="5" id="KW-0249">Electron transport</keyword>
<feature type="domain" description="4Fe-4S ferredoxin-type" evidence="8">
    <location>
        <begin position="84"/>
        <end position="113"/>
    </location>
</feature>